<keyword evidence="7" id="KW-0393">Immunoglobulin domain</keyword>
<dbReference type="FunFam" id="2.60.40.10:FF:000030">
    <property type="entry name" value="Semaphorin 3F like"/>
    <property type="match status" value="1"/>
</dbReference>
<dbReference type="AlphaFoldDB" id="A0AAV7SK90"/>
<dbReference type="InterPro" id="IPR015943">
    <property type="entry name" value="WD40/YVTN_repeat-like_dom_sf"/>
</dbReference>
<dbReference type="InterPro" id="IPR036352">
    <property type="entry name" value="Semap_dom_sf"/>
</dbReference>
<evidence type="ECO:0000256" key="8">
    <source>
        <dbReference type="PROSITE-ProRule" id="PRU00352"/>
    </source>
</evidence>
<dbReference type="GO" id="GO:0005615">
    <property type="term" value="C:extracellular space"/>
    <property type="evidence" value="ECO:0007669"/>
    <property type="project" value="TreeGrafter"/>
</dbReference>
<evidence type="ECO:0000256" key="1">
    <source>
        <dbReference type="ARBA" id="ARBA00004613"/>
    </source>
</evidence>
<evidence type="ECO:0000256" key="5">
    <source>
        <dbReference type="ARBA" id="ARBA00023157"/>
    </source>
</evidence>
<evidence type="ECO:0000256" key="7">
    <source>
        <dbReference type="ARBA" id="ARBA00023319"/>
    </source>
</evidence>
<keyword evidence="4" id="KW-0732">Signal</keyword>
<dbReference type="GO" id="GO:0030335">
    <property type="term" value="P:positive regulation of cell migration"/>
    <property type="evidence" value="ECO:0007669"/>
    <property type="project" value="TreeGrafter"/>
</dbReference>
<dbReference type="Pfam" id="PF01403">
    <property type="entry name" value="Sema"/>
    <property type="match status" value="1"/>
</dbReference>
<dbReference type="SMART" id="SM00423">
    <property type="entry name" value="PSI"/>
    <property type="match status" value="1"/>
</dbReference>
<dbReference type="GO" id="GO:0045499">
    <property type="term" value="F:chemorepellent activity"/>
    <property type="evidence" value="ECO:0007669"/>
    <property type="project" value="TreeGrafter"/>
</dbReference>
<evidence type="ECO:0000256" key="3">
    <source>
        <dbReference type="ARBA" id="ARBA00022525"/>
    </source>
</evidence>
<protein>
    <recommendedName>
        <fullName evidence="9">Sema domain-containing protein</fullName>
    </recommendedName>
</protein>
<evidence type="ECO:0000259" key="9">
    <source>
        <dbReference type="PROSITE" id="PS51004"/>
    </source>
</evidence>
<proteinExistence type="inferred from homology"/>
<evidence type="ECO:0000256" key="6">
    <source>
        <dbReference type="ARBA" id="ARBA00023180"/>
    </source>
</evidence>
<evidence type="ECO:0000256" key="2">
    <source>
        <dbReference type="ARBA" id="ARBA00009492"/>
    </source>
</evidence>
<reference evidence="10" key="1">
    <citation type="journal article" date="2022" name="bioRxiv">
        <title>Sequencing and chromosome-scale assembly of the giantPleurodeles waltlgenome.</title>
        <authorList>
            <person name="Brown T."/>
            <person name="Elewa A."/>
            <person name="Iarovenko S."/>
            <person name="Subramanian E."/>
            <person name="Araus A.J."/>
            <person name="Petzold A."/>
            <person name="Susuki M."/>
            <person name="Suzuki K.-i.T."/>
            <person name="Hayashi T."/>
            <person name="Toyoda A."/>
            <person name="Oliveira C."/>
            <person name="Osipova E."/>
            <person name="Leigh N.D."/>
            <person name="Simon A."/>
            <person name="Yun M.H."/>
        </authorList>
    </citation>
    <scope>NUCLEOTIDE SEQUENCE</scope>
    <source>
        <strain evidence="10">20211129_DDA</strain>
        <tissue evidence="10">Liver</tissue>
    </source>
</reference>
<evidence type="ECO:0000256" key="4">
    <source>
        <dbReference type="ARBA" id="ARBA00022729"/>
    </source>
</evidence>
<dbReference type="InterPro" id="IPR001627">
    <property type="entry name" value="Semap_dom"/>
</dbReference>
<dbReference type="Proteomes" id="UP001066276">
    <property type="component" value="Chromosome 4_2"/>
</dbReference>
<dbReference type="Pfam" id="PF00047">
    <property type="entry name" value="ig"/>
    <property type="match status" value="1"/>
</dbReference>
<dbReference type="GO" id="GO:0071526">
    <property type="term" value="P:semaphorin-plexin signaling pathway"/>
    <property type="evidence" value="ECO:0007669"/>
    <property type="project" value="TreeGrafter"/>
</dbReference>
<dbReference type="Gene3D" id="3.30.1680.10">
    <property type="entry name" value="ligand-binding face of the semaphorins, domain 2"/>
    <property type="match status" value="1"/>
</dbReference>
<dbReference type="GO" id="GO:0030215">
    <property type="term" value="F:semaphorin receptor binding"/>
    <property type="evidence" value="ECO:0007669"/>
    <property type="project" value="InterPro"/>
</dbReference>
<dbReference type="GO" id="GO:0001755">
    <property type="term" value="P:neural crest cell migration"/>
    <property type="evidence" value="ECO:0007669"/>
    <property type="project" value="TreeGrafter"/>
</dbReference>
<evidence type="ECO:0000313" key="11">
    <source>
        <dbReference type="Proteomes" id="UP001066276"/>
    </source>
</evidence>
<dbReference type="EMBL" id="JANPWB010000008">
    <property type="protein sequence ID" value="KAJ1164503.1"/>
    <property type="molecule type" value="Genomic_DNA"/>
</dbReference>
<keyword evidence="3" id="KW-0964">Secreted</keyword>
<dbReference type="InterPro" id="IPR013151">
    <property type="entry name" value="Immunoglobulin_dom"/>
</dbReference>
<comment type="caution">
    <text evidence="10">The sequence shown here is derived from an EMBL/GenBank/DDBJ whole genome shotgun (WGS) entry which is preliminary data.</text>
</comment>
<dbReference type="SUPFAM" id="SSF103575">
    <property type="entry name" value="Plexin repeat"/>
    <property type="match status" value="1"/>
</dbReference>
<dbReference type="PROSITE" id="PS51004">
    <property type="entry name" value="SEMA"/>
    <property type="match status" value="1"/>
</dbReference>
<dbReference type="GO" id="GO:0007411">
    <property type="term" value="P:axon guidance"/>
    <property type="evidence" value="ECO:0007669"/>
    <property type="project" value="TreeGrafter"/>
</dbReference>
<dbReference type="InterPro" id="IPR013783">
    <property type="entry name" value="Ig-like_fold"/>
</dbReference>
<comment type="caution">
    <text evidence="8">Lacks conserved residue(s) required for the propagation of feature annotation.</text>
</comment>
<organism evidence="10 11">
    <name type="scientific">Pleurodeles waltl</name>
    <name type="common">Iberian ribbed newt</name>
    <dbReference type="NCBI Taxonomy" id="8319"/>
    <lineage>
        <taxon>Eukaryota</taxon>
        <taxon>Metazoa</taxon>
        <taxon>Chordata</taxon>
        <taxon>Craniata</taxon>
        <taxon>Vertebrata</taxon>
        <taxon>Euteleostomi</taxon>
        <taxon>Amphibia</taxon>
        <taxon>Batrachia</taxon>
        <taxon>Caudata</taxon>
        <taxon>Salamandroidea</taxon>
        <taxon>Salamandridae</taxon>
        <taxon>Pleurodelinae</taxon>
        <taxon>Pleurodeles</taxon>
    </lineage>
</organism>
<dbReference type="FunFam" id="2.130.10.10:FF:000015">
    <property type="entry name" value="Semaphorin 3B"/>
    <property type="match status" value="1"/>
</dbReference>
<keyword evidence="11" id="KW-1185">Reference proteome</keyword>
<feature type="domain" description="Sema" evidence="9">
    <location>
        <begin position="96"/>
        <end position="580"/>
    </location>
</feature>
<dbReference type="GO" id="GO:0005886">
    <property type="term" value="C:plasma membrane"/>
    <property type="evidence" value="ECO:0007669"/>
    <property type="project" value="TreeGrafter"/>
</dbReference>
<evidence type="ECO:0000313" key="10">
    <source>
        <dbReference type="EMBL" id="KAJ1164503.1"/>
    </source>
</evidence>
<dbReference type="InterPro" id="IPR027231">
    <property type="entry name" value="Semaphorin"/>
</dbReference>
<dbReference type="InterPro" id="IPR016201">
    <property type="entry name" value="PSI"/>
</dbReference>
<comment type="similarity">
    <text evidence="2">Belongs to the semaphorin family.</text>
</comment>
<name>A0AAV7SK90_PLEWA</name>
<gene>
    <name evidence="10" type="ORF">NDU88_004940</name>
</gene>
<dbReference type="FunFam" id="3.30.1680.10:FF:000001">
    <property type="entry name" value="Semaphorin 3F like"/>
    <property type="match status" value="1"/>
</dbReference>
<dbReference type="InterPro" id="IPR036179">
    <property type="entry name" value="Ig-like_dom_sf"/>
</dbReference>
<dbReference type="SMART" id="SM00630">
    <property type="entry name" value="Sema"/>
    <property type="match status" value="1"/>
</dbReference>
<accession>A0AAV7SK90</accession>
<comment type="subcellular location">
    <subcellularLocation>
        <location evidence="1">Secreted</location>
    </subcellularLocation>
</comment>
<dbReference type="Gene3D" id="2.60.40.10">
    <property type="entry name" value="Immunoglobulins"/>
    <property type="match status" value="1"/>
</dbReference>
<dbReference type="PANTHER" id="PTHR11036">
    <property type="entry name" value="SEMAPHORIN"/>
    <property type="match status" value="1"/>
</dbReference>
<dbReference type="CDD" id="cd05871">
    <property type="entry name" value="Ig_Sema3"/>
    <property type="match status" value="1"/>
</dbReference>
<dbReference type="SUPFAM" id="SSF48726">
    <property type="entry name" value="Immunoglobulin"/>
    <property type="match status" value="1"/>
</dbReference>
<dbReference type="SUPFAM" id="SSF101912">
    <property type="entry name" value="Sema domain"/>
    <property type="match status" value="1"/>
</dbReference>
<dbReference type="PANTHER" id="PTHR11036:SF22">
    <property type="entry name" value="SEMAPHORIN-3E"/>
    <property type="match status" value="1"/>
</dbReference>
<keyword evidence="5" id="KW-1015">Disulfide bond</keyword>
<keyword evidence="6" id="KW-0325">Glycoprotein</keyword>
<dbReference type="Gene3D" id="2.130.10.10">
    <property type="entry name" value="YVTN repeat-like/Quinoprotein amine dehydrogenase"/>
    <property type="match status" value="1"/>
</dbReference>
<sequence length="839" mass="97052">MKLEAIGQRFSPRHVDEERFLEAVNRLPHPFLKFTNKHSRVAALLARSPGAEEEQHILLVIIKGAMDFTKVLLLVAWAVFQERFNGLSAADTRQPRLRLSHKELWDLNRTSVFHSPAGALDLRVMLLDEYQERLFVGGKDLVYSLGLDQVSDNYKEIRWPSTSQQTEDCQRKGKESNECANFVRVLHHYNRTHLLACGTGAFDPVCAFIRVGLRSEEKIFHLEPQRIERGRGKCPFDRSSPFSSSFVGGELFTGLYSDYWGRDAAIFRTMGRLPHIRTEHDDERLLNEPKFVGSGVIPDNDDPDDNKVYFFFTEKAQETDKENGAIYARVGRICANDVGGQRMLINKWSSFLKSRLICSVPGPNGIDTYFDELEDIFLLQTRDSKNPEMFGLFTTTSNIFKGYAICMYHMSSVRESFNGPYAHKDGPEYHWSMYEGKVPYPRPGSCASKVNGGRHATTRDYPDDVLRFARSHPLMYEPIKPVHRRPVLLKTDGKYNVKQIAVDRVEAEDGPYDVLFIGTDNGIVLKIITIYNQQTEVMEEVILEELQVFKAPVPIISMEISMKRQQLYIGSESGVAQVKLHQCHIYGSACADCCLARDPYCAWDGVSCSRYYPSGVMSKRRFRRQDIRHGNAVQQCFGQLFNDETVSKTEEQIVYGIEYNNTLLECIPRSLQAKVIWFVQRAHETRKEEVKTDDRLVKTDFGLLFLRLHRMDAGIYFCQTVEHNFVHTIRKITLEVVEEERLEEMFHKEEDEESSHRQPCTAQSSISQASKPWYKDFLQLIGYSNFQRVEEYCEKVWCTDKKRKKLKMFPSKWKYANPQEKKARTRTEHYRLPRHTVSL</sequence>